<gene>
    <name evidence="2" type="ORF">K443DRAFT_318601</name>
</gene>
<name>A0A0C9X1L3_9AGAR</name>
<organism evidence="2 3">
    <name type="scientific">Laccaria amethystina LaAM-08-1</name>
    <dbReference type="NCBI Taxonomy" id="1095629"/>
    <lineage>
        <taxon>Eukaryota</taxon>
        <taxon>Fungi</taxon>
        <taxon>Dikarya</taxon>
        <taxon>Basidiomycota</taxon>
        <taxon>Agaricomycotina</taxon>
        <taxon>Agaricomycetes</taxon>
        <taxon>Agaricomycetidae</taxon>
        <taxon>Agaricales</taxon>
        <taxon>Agaricineae</taxon>
        <taxon>Hydnangiaceae</taxon>
        <taxon>Laccaria</taxon>
    </lineage>
</organism>
<accession>A0A0C9X1L3</accession>
<evidence type="ECO:0000313" key="2">
    <source>
        <dbReference type="EMBL" id="KIK05975.1"/>
    </source>
</evidence>
<proteinExistence type="predicted"/>
<feature type="compositionally biased region" description="Gly residues" evidence="1">
    <location>
        <begin position="19"/>
        <end position="30"/>
    </location>
</feature>
<evidence type="ECO:0000313" key="3">
    <source>
        <dbReference type="Proteomes" id="UP000054477"/>
    </source>
</evidence>
<evidence type="ECO:0000256" key="1">
    <source>
        <dbReference type="SAM" id="MobiDB-lite"/>
    </source>
</evidence>
<sequence>MATLPGHDHTSSSTPSLDGKGGTDSAGKGGKSTKRTGPNYVYYRLYTKLGAFESNHALYSNDRFIGRIPSKSFAPPHTVASIKGSLCTLEELSEPNKALVFTPLSSPAPKEDSTRLSLYAPSGPGLSEQDPIALVVESEKRTEEVSQSEKLPERSHDLDIHYVYYRVYLSGGKGDKRAKTSFDESDISLGRINTLFIAPPHTAGSLKAHIAKVEGLVTPGHALYKDMQLFQDMNSETAMSDTDVISFQGGTYPGSDEGDPVALVNATANMAADQKAKPTPDSNFTKRARLTLTYAYEEDKPTWLSINKDEIVYTDGVILGMRRPSNNYLCSGYMAINSKGEKGFVWENYIVLI</sequence>
<feature type="compositionally biased region" description="Basic and acidic residues" evidence="1">
    <location>
        <begin position="1"/>
        <end position="10"/>
    </location>
</feature>
<dbReference type="AlphaFoldDB" id="A0A0C9X1L3"/>
<feature type="region of interest" description="Disordered" evidence="1">
    <location>
        <begin position="1"/>
        <end position="34"/>
    </location>
</feature>
<reference evidence="3" key="2">
    <citation type="submission" date="2015-01" db="EMBL/GenBank/DDBJ databases">
        <title>Evolutionary Origins and Diversification of the Mycorrhizal Mutualists.</title>
        <authorList>
            <consortium name="DOE Joint Genome Institute"/>
            <consortium name="Mycorrhizal Genomics Consortium"/>
            <person name="Kohler A."/>
            <person name="Kuo A."/>
            <person name="Nagy L.G."/>
            <person name="Floudas D."/>
            <person name="Copeland A."/>
            <person name="Barry K.W."/>
            <person name="Cichocki N."/>
            <person name="Veneault-Fourrey C."/>
            <person name="LaButti K."/>
            <person name="Lindquist E.A."/>
            <person name="Lipzen A."/>
            <person name="Lundell T."/>
            <person name="Morin E."/>
            <person name="Murat C."/>
            <person name="Riley R."/>
            <person name="Ohm R."/>
            <person name="Sun H."/>
            <person name="Tunlid A."/>
            <person name="Henrissat B."/>
            <person name="Grigoriev I.V."/>
            <person name="Hibbett D.S."/>
            <person name="Martin F."/>
        </authorList>
    </citation>
    <scope>NUCLEOTIDE SEQUENCE [LARGE SCALE GENOMIC DNA]</scope>
    <source>
        <strain evidence="3">LaAM-08-1</strain>
    </source>
</reference>
<dbReference type="Proteomes" id="UP000054477">
    <property type="component" value="Unassembled WGS sequence"/>
</dbReference>
<dbReference type="HOGENOM" id="CLU_033651_0_0_1"/>
<protein>
    <submittedName>
        <fullName evidence="2">Uncharacterized protein</fullName>
    </submittedName>
</protein>
<keyword evidence="3" id="KW-1185">Reference proteome</keyword>
<dbReference type="EMBL" id="KN838556">
    <property type="protein sequence ID" value="KIK05975.1"/>
    <property type="molecule type" value="Genomic_DNA"/>
</dbReference>
<reference evidence="2 3" key="1">
    <citation type="submission" date="2014-04" db="EMBL/GenBank/DDBJ databases">
        <authorList>
            <consortium name="DOE Joint Genome Institute"/>
            <person name="Kuo A."/>
            <person name="Kohler A."/>
            <person name="Nagy L.G."/>
            <person name="Floudas D."/>
            <person name="Copeland A."/>
            <person name="Barry K.W."/>
            <person name="Cichocki N."/>
            <person name="Veneault-Fourrey C."/>
            <person name="LaButti K."/>
            <person name="Lindquist E.A."/>
            <person name="Lipzen A."/>
            <person name="Lundell T."/>
            <person name="Morin E."/>
            <person name="Murat C."/>
            <person name="Sun H."/>
            <person name="Tunlid A."/>
            <person name="Henrissat B."/>
            <person name="Grigoriev I.V."/>
            <person name="Hibbett D.S."/>
            <person name="Martin F."/>
            <person name="Nordberg H.P."/>
            <person name="Cantor M.N."/>
            <person name="Hua S.X."/>
        </authorList>
    </citation>
    <scope>NUCLEOTIDE SEQUENCE [LARGE SCALE GENOMIC DNA]</scope>
    <source>
        <strain evidence="2 3">LaAM-08-1</strain>
    </source>
</reference>